<dbReference type="SUPFAM" id="SSF110849">
    <property type="entry name" value="ParB/Sulfiredoxin"/>
    <property type="match status" value="1"/>
</dbReference>
<comment type="caution">
    <text evidence="3">The sequence shown here is derived from an EMBL/GenBank/DDBJ whole genome shotgun (WGS) entry which is preliminary data.</text>
</comment>
<dbReference type="InterPro" id="IPR016999">
    <property type="entry name" value="SbnI-like"/>
</dbReference>
<dbReference type="Gene3D" id="3.30.1760.10">
    <property type="entry name" value="Conserved hypothetical protein from pyrococcus furiosus pfu- 392566-001, domain 2"/>
    <property type="match status" value="1"/>
</dbReference>
<keyword evidence="2" id="KW-0067">ATP-binding</keyword>
<dbReference type="InterPro" id="IPR023098">
    <property type="entry name" value="SerK/SbnI_C"/>
</dbReference>
<accession>A0A151UWU0</accession>
<dbReference type="CDD" id="cd16388">
    <property type="entry name" value="SbnI_like_N"/>
    <property type="match status" value="1"/>
</dbReference>
<dbReference type="Gene3D" id="3.90.1530.10">
    <property type="entry name" value="Conserved hypothetical protein from pyrococcus furiosus pfu- 392566-001, ParB domain"/>
    <property type="match status" value="1"/>
</dbReference>
<evidence type="ECO:0000313" key="4">
    <source>
        <dbReference type="Proteomes" id="UP000186535"/>
    </source>
</evidence>
<dbReference type="EMBL" id="MPON01000020">
    <property type="protein sequence ID" value="OKA32532.1"/>
    <property type="molecule type" value="Genomic_DNA"/>
</dbReference>
<gene>
    <name evidence="3" type="ORF">BJR07_27730</name>
</gene>
<evidence type="ECO:0000313" key="3">
    <source>
        <dbReference type="EMBL" id="OKA32532.1"/>
    </source>
</evidence>
<dbReference type="GO" id="GO:0005524">
    <property type="term" value="F:ATP binding"/>
    <property type="evidence" value="ECO:0007669"/>
    <property type="project" value="UniProtKB-KW"/>
</dbReference>
<name>A0A151UWU0_BACCE</name>
<dbReference type="PATRIC" id="fig|1396.435.peg.5225"/>
<protein>
    <submittedName>
        <fullName evidence="3">Uncharacterized protein</fullName>
    </submittedName>
</protein>
<reference evidence="3 4" key="1">
    <citation type="submission" date="2016-11" db="EMBL/GenBank/DDBJ databases">
        <title>Identification of Bacillus cereus isolated from egg-white.</title>
        <authorList>
            <person name="Soni A."/>
            <person name="Oey I."/>
            <person name="Silcock P."/>
            <person name="Bremer P."/>
        </authorList>
    </citation>
    <scope>NUCLEOTIDE SEQUENCE [LARGE SCALE GENOMIC DNA]</scope>
    <source>
        <strain evidence="3 4">NZAS03</strain>
    </source>
</reference>
<dbReference type="PIRSF" id="PIRSF032543">
    <property type="entry name" value="UCP032543_ParB-like"/>
    <property type="match status" value="1"/>
</dbReference>
<dbReference type="InterPro" id="IPR036086">
    <property type="entry name" value="ParB/Sulfiredoxin_sf"/>
</dbReference>
<dbReference type="InterPro" id="IPR037953">
    <property type="entry name" value="SbnI-like_N"/>
</dbReference>
<sequence length="253" mass="29769">MLSALKVVPIEQIFLHEEYEVKRLKSICKKIKEEQKLKNPPIAFQISKDKYLILDGAHRTSSLQALNCKRMVVQVVESELISIDSWAHYIPNDRNFIADFKKNTNLYWSDVPIQEHNYLAIVTIDGNNHYVYSKLMNQLDLFSMVETWKQIVNVYTDKYQFQRISNNELKEDGIVIRYPSLSLKQIAQVVDEGILLPAGVTKFTINCGRFLNLNVPLSFIIREDYVEEDWQEMLKLWRESIRLYTDPIYLCEI</sequence>
<dbReference type="AlphaFoldDB" id="A0A151UWU0"/>
<keyword evidence="1" id="KW-0547">Nucleotide-binding</keyword>
<evidence type="ECO:0000256" key="1">
    <source>
        <dbReference type="ARBA" id="ARBA00022741"/>
    </source>
</evidence>
<dbReference type="Proteomes" id="UP000186535">
    <property type="component" value="Unassembled WGS sequence"/>
</dbReference>
<dbReference type="RefSeq" id="WP_000947371.1">
    <property type="nucleotide sequence ID" value="NZ_CAKJVO010000022.1"/>
</dbReference>
<proteinExistence type="predicted"/>
<evidence type="ECO:0000256" key="2">
    <source>
        <dbReference type="ARBA" id="ARBA00022840"/>
    </source>
</evidence>
<organism evidence="3 4">
    <name type="scientific">Bacillus cereus</name>
    <dbReference type="NCBI Taxonomy" id="1396"/>
    <lineage>
        <taxon>Bacteria</taxon>
        <taxon>Bacillati</taxon>
        <taxon>Bacillota</taxon>
        <taxon>Bacilli</taxon>
        <taxon>Bacillales</taxon>
        <taxon>Bacillaceae</taxon>
        <taxon>Bacillus</taxon>
        <taxon>Bacillus cereus group</taxon>
    </lineage>
</organism>